<accession>A0A5B7F545</accession>
<reference evidence="2 3" key="1">
    <citation type="submission" date="2019-05" db="EMBL/GenBank/DDBJ databases">
        <title>Another draft genome of Portunus trituberculatus and its Hox gene families provides insights of decapod evolution.</title>
        <authorList>
            <person name="Jeong J.-H."/>
            <person name="Song I."/>
            <person name="Kim S."/>
            <person name="Choi T."/>
            <person name="Kim D."/>
            <person name="Ryu S."/>
            <person name="Kim W."/>
        </authorList>
    </citation>
    <scope>NUCLEOTIDE SEQUENCE [LARGE SCALE GENOMIC DNA]</scope>
    <source>
        <tissue evidence="2">Muscle</tissue>
    </source>
</reference>
<comment type="caution">
    <text evidence="2">The sequence shown here is derived from an EMBL/GenBank/DDBJ whole genome shotgun (WGS) entry which is preliminary data.</text>
</comment>
<dbReference type="EMBL" id="VSRR010004625">
    <property type="protein sequence ID" value="MPC40233.1"/>
    <property type="molecule type" value="Genomic_DNA"/>
</dbReference>
<organism evidence="2 3">
    <name type="scientific">Portunus trituberculatus</name>
    <name type="common">Swimming crab</name>
    <name type="synonym">Neptunus trituberculatus</name>
    <dbReference type="NCBI Taxonomy" id="210409"/>
    <lineage>
        <taxon>Eukaryota</taxon>
        <taxon>Metazoa</taxon>
        <taxon>Ecdysozoa</taxon>
        <taxon>Arthropoda</taxon>
        <taxon>Crustacea</taxon>
        <taxon>Multicrustacea</taxon>
        <taxon>Malacostraca</taxon>
        <taxon>Eumalacostraca</taxon>
        <taxon>Eucarida</taxon>
        <taxon>Decapoda</taxon>
        <taxon>Pleocyemata</taxon>
        <taxon>Brachyura</taxon>
        <taxon>Eubrachyura</taxon>
        <taxon>Portunoidea</taxon>
        <taxon>Portunidae</taxon>
        <taxon>Portuninae</taxon>
        <taxon>Portunus</taxon>
    </lineage>
</organism>
<gene>
    <name evidence="2" type="ORF">E2C01_033789</name>
</gene>
<protein>
    <submittedName>
        <fullName evidence="2">Uncharacterized protein</fullName>
    </submittedName>
</protein>
<evidence type="ECO:0000256" key="1">
    <source>
        <dbReference type="SAM" id="MobiDB-lite"/>
    </source>
</evidence>
<proteinExistence type="predicted"/>
<evidence type="ECO:0000313" key="3">
    <source>
        <dbReference type="Proteomes" id="UP000324222"/>
    </source>
</evidence>
<name>A0A5B7F545_PORTR</name>
<dbReference type="AlphaFoldDB" id="A0A5B7F545"/>
<keyword evidence="3" id="KW-1185">Reference proteome</keyword>
<feature type="compositionally biased region" description="Basic and acidic residues" evidence="1">
    <location>
        <begin position="1"/>
        <end position="17"/>
    </location>
</feature>
<dbReference type="Proteomes" id="UP000324222">
    <property type="component" value="Unassembled WGS sequence"/>
</dbReference>
<evidence type="ECO:0000313" key="2">
    <source>
        <dbReference type="EMBL" id="MPC40233.1"/>
    </source>
</evidence>
<feature type="region of interest" description="Disordered" evidence="1">
    <location>
        <begin position="1"/>
        <end position="21"/>
    </location>
</feature>
<sequence>MCVTEEEGKAPGNERPRVSQGEGDATMLLLPKLRPVIRNALGLDGTVFKGRGDDYFGFYESVLLLVGQIAC</sequence>